<keyword evidence="3" id="KW-1185">Reference proteome</keyword>
<feature type="compositionally biased region" description="Polar residues" evidence="1">
    <location>
        <begin position="492"/>
        <end position="508"/>
    </location>
</feature>
<feature type="region of interest" description="Disordered" evidence="1">
    <location>
        <begin position="492"/>
        <end position="518"/>
    </location>
</feature>
<feature type="region of interest" description="Disordered" evidence="1">
    <location>
        <begin position="546"/>
        <end position="567"/>
    </location>
</feature>
<accession>A0AA39QQD8</accession>
<feature type="compositionally biased region" description="Polar residues" evidence="1">
    <location>
        <begin position="173"/>
        <end position="193"/>
    </location>
</feature>
<feature type="region of interest" description="Disordered" evidence="1">
    <location>
        <begin position="582"/>
        <end position="659"/>
    </location>
</feature>
<name>A0AA39QQD8_9LECA</name>
<protein>
    <recommendedName>
        <fullName evidence="4">C2H2-type domain-containing protein</fullName>
    </recommendedName>
</protein>
<reference evidence="2" key="1">
    <citation type="submission" date="2023-03" db="EMBL/GenBank/DDBJ databases">
        <title>Complete genome of Cladonia borealis.</title>
        <authorList>
            <person name="Park H."/>
        </authorList>
    </citation>
    <scope>NUCLEOTIDE SEQUENCE</scope>
    <source>
        <strain evidence="2">ANT050790</strain>
    </source>
</reference>
<organism evidence="2 3">
    <name type="scientific">Cladonia borealis</name>
    <dbReference type="NCBI Taxonomy" id="184061"/>
    <lineage>
        <taxon>Eukaryota</taxon>
        <taxon>Fungi</taxon>
        <taxon>Dikarya</taxon>
        <taxon>Ascomycota</taxon>
        <taxon>Pezizomycotina</taxon>
        <taxon>Lecanoromycetes</taxon>
        <taxon>OSLEUM clade</taxon>
        <taxon>Lecanoromycetidae</taxon>
        <taxon>Lecanorales</taxon>
        <taxon>Lecanorineae</taxon>
        <taxon>Cladoniaceae</taxon>
        <taxon>Cladonia</taxon>
    </lineage>
</organism>
<feature type="compositionally biased region" description="Low complexity" evidence="1">
    <location>
        <begin position="158"/>
        <end position="172"/>
    </location>
</feature>
<dbReference type="EMBL" id="JAFEKC020000024">
    <property type="protein sequence ID" value="KAK0507227.1"/>
    <property type="molecule type" value="Genomic_DNA"/>
</dbReference>
<feature type="compositionally biased region" description="Low complexity" evidence="1">
    <location>
        <begin position="139"/>
        <end position="151"/>
    </location>
</feature>
<comment type="caution">
    <text evidence="2">The sequence shown here is derived from an EMBL/GenBank/DDBJ whole genome shotgun (WGS) entry which is preliminary data.</text>
</comment>
<evidence type="ECO:0000256" key="1">
    <source>
        <dbReference type="SAM" id="MobiDB-lite"/>
    </source>
</evidence>
<feature type="compositionally biased region" description="Low complexity" evidence="1">
    <location>
        <begin position="641"/>
        <end position="651"/>
    </location>
</feature>
<sequence length="659" mass="72507">MDAHSLNPMQDDLQLVSTPPQFTPPQFTNLSRMANSPFSNESNVNVGEERLPQLFPSPEQEIALNVLKDVDEDTVLDWLRLLRSIEPSCQFRLSHGGLTVEQFNALNSLKECENGHVLAGLRHTLLGENVLLGRTFGGSRSTSKRSNTSSRSTRKSARSSLRSSFGLSDTSSPLGNSTCHSSPRSSLGQGTSSRLEEVEHTHWCTYGEHPDPLTTCDGWKRHEKEHEIVYVCMPDGPVENDGSGPCCALCGVCNPSPAHLDAHQASTCTEGAKVTRTRKSNLAKHLMSSHRILPDDAIERAQMWRCKPDKKAFACGFCISLFPSLTDRLNHIDHEHWSHGENMKSWSLTTLIKGLLLQPGVSDAWQYLLATSEPSLPESSFTWELPTAEGLQLRLELCDEAPQQLASAAFELGISLLKVPSNENAAPVGQSDRQQLDILFSDNRTVTSAPPISRIASPSHATFFQRAALAAGRPTISPLNNMNTSQMELCRPQSAQQTRQHSSTNPDANGSFPDWPTSSQGVSFDGIDDTIQHPWSHLSPSTRSLPLNSDIQYPHSPPLQDHLDLNGTSFFNDSMDTALDQEYHPSFTNPVNSGLDHHGTPPDYFHPSYNTPLPTASFDDRYPGAQRHLRYPSASSNGSKPLPALPAQPEEPGFDSNYI</sequence>
<evidence type="ECO:0000313" key="2">
    <source>
        <dbReference type="EMBL" id="KAK0507227.1"/>
    </source>
</evidence>
<proteinExistence type="predicted"/>
<feature type="region of interest" description="Disordered" evidence="1">
    <location>
        <begin position="136"/>
        <end position="193"/>
    </location>
</feature>
<evidence type="ECO:0008006" key="4">
    <source>
        <dbReference type="Google" id="ProtNLM"/>
    </source>
</evidence>
<dbReference type="Proteomes" id="UP001166286">
    <property type="component" value="Unassembled WGS sequence"/>
</dbReference>
<dbReference type="AlphaFoldDB" id="A0AA39QQD8"/>
<gene>
    <name evidence="2" type="ORF">JMJ35_010265</name>
</gene>
<evidence type="ECO:0000313" key="3">
    <source>
        <dbReference type="Proteomes" id="UP001166286"/>
    </source>
</evidence>